<dbReference type="InterPro" id="IPR036890">
    <property type="entry name" value="HATPase_C_sf"/>
</dbReference>
<keyword evidence="4" id="KW-1003">Cell membrane</keyword>
<evidence type="ECO:0000256" key="10">
    <source>
        <dbReference type="ARBA" id="ARBA00022840"/>
    </source>
</evidence>
<feature type="transmembrane region" description="Helical" evidence="14">
    <location>
        <begin position="24"/>
        <end position="43"/>
    </location>
</feature>
<evidence type="ECO:0000256" key="1">
    <source>
        <dbReference type="ARBA" id="ARBA00000085"/>
    </source>
</evidence>
<dbReference type="Proteomes" id="UP001595617">
    <property type="component" value="Unassembled WGS sequence"/>
</dbReference>
<comment type="catalytic activity">
    <reaction evidence="1">
        <text>ATP + protein L-histidine = ADP + protein N-phospho-L-histidine.</text>
        <dbReference type="EC" id="2.7.13.3"/>
    </reaction>
</comment>
<dbReference type="Gene3D" id="1.10.8.500">
    <property type="entry name" value="HAMP domain in histidine kinase"/>
    <property type="match status" value="1"/>
</dbReference>
<dbReference type="SUPFAM" id="SSF55874">
    <property type="entry name" value="ATPase domain of HSP90 chaperone/DNA topoisomerase II/histidine kinase"/>
    <property type="match status" value="1"/>
</dbReference>
<dbReference type="Pfam" id="PF02518">
    <property type="entry name" value="HATPase_c"/>
    <property type="match status" value="1"/>
</dbReference>
<evidence type="ECO:0000256" key="13">
    <source>
        <dbReference type="ARBA" id="ARBA00023136"/>
    </source>
</evidence>
<reference evidence="18" key="1">
    <citation type="journal article" date="2019" name="Int. J. Syst. Evol. Microbiol.">
        <title>The Global Catalogue of Microorganisms (GCM) 10K type strain sequencing project: providing services to taxonomists for standard genome sequencing and annotation.</title>
        <authorList>
            <consortium name="The Broad Institute Genomics Platform"/>
            <consortium name="The Broad Institute Genome Sequencing Center for Infectious Disease"/>
            <person name="Wu L."/>
            <person name="Ma J."/>
        </authorList>
    </citation>
    <scope>NUCLEOTIDE SEQUENCE [LARGE SCALE GENOMIC DNA]</scope>
    <source>
        <strain evidence="18">IBRC 10765</strain>
    </source>
</reference>
<dbReference type="Gene3D" id="1.10.287.130">
    <property type="match status" value="1"/>
</dbReference>
<dbReference type="EC" id="2.7.13.3" evidence="3"/>
<dbReference type="InterPro" id="IPR005467">
    <property type="entry name" value="His_kinase_dom"/>
</dbReference>
<evidence type="ECO:0000259" key="15">
    <source>
        <dbReference type="PROSITE" id="PS50109"/>
    </source>
</evidence>
<keyword evidence="11 14" id="KW-1133">Transmembrane helix</keyword>
<dbReference type="SMART" id="SM00388">
    <property type="entry name" value="HisKA"/>
    <property type="match status" value="1"/>
</dbReference>
<feature type="domain" description="HAMP" evidence="16">
    <location>
        <begin position="192"/>
        <end position="247"/>
    </location>
</feature>
<keyword evidence="12" id="KW-0902">Two-component regulatory system</keyword>
<dbReference type="PANTHER" id="PTHR45528:SF1">
    <property type="entry name" value="SENSOR HISTIDINE KINASE CPXA"/>
    <property type="match status" value="1"/>
</dbReference>
<dbReference type="SUPFAM" id="SSF47384">
    <property type="entry name" value="Homodimeric domain of signal transducing histidine kinase"/>
    <property type="match status" value="1"/>
</dbReference>
<dbReference type="CDD" id="cd00082">
    <property type="entry name" value="HisKA"/>
    <property type="match status" value="1"/>
</dbReference>
<evidence type="ECO:0000313" key="17">
    <source>
        <dbReference type="EMBL" id="MFC3851837.1"/>
    </source>
</evidence>
<evidence type="ECO:0000256" key="12">
    <source>
        <dbReference type="ARBA" id="ARBA00023012"/>
    </source>
</evidence>
<dbReference type="InterPro" id="IPR003660">
    <property type="entry name" value="HAMP_dom"/>
</dbReference>
<evidence type="ECO:0000256" key="9">
    <source>
        <dbReference type="ARBA" id="ARBA00022777"/>
    </source>
</evidence>
<comment type="subcellular location">
    <subcellularLocation>
        <location evidence="2">Cell membrane</location>
        <topology evidence="2">Multi-pass membrane protein</topology>
    </subcellularLocation>
</comment>
<name>A0ABV7ZWR6_9GAMM</name>
<keyword evidence="7 14" id="KW-0812">Transmembrane</keyword>
<dbReference type="SMART" id="SM00304">
    <property type="entry name" value="HAMP"/>
    <property type="match status" value="1"/>
</dbReference>
<evidence type="ECO:0000313" key="18">
    <source>
        <dbReference type="Proteomes" id="UP001595617"/>
    </source>
</evidence>
<dbReference type="Pfam" id="PF00672">
    <property type="entry name" value="HAMP"/>
    <property type="match status" value="1"/>
</dbReference>
<comment type="caution">
    <text evidence="17">The sequence shown here is derived from an EMBL/GenBank/DDBJ whole genome shotgun (WGS) entry which is preliminary data.</text>
</comment>
<evidence type="ECO:0000259" key="16">
    <source>
        <dbReference type="PROSITE" id="PS50885"/>
    </source>
</evidence>
<evidence type="ECO:0000256" key="3">
    <source>
        <dbReference type="ARBA" id="ARBA00012438"/>
    </source>
</evidence>
<feature type="domain" description="Histidine kinase" evidence="15">
    <location>
        <begin position="255"/>
        <end position="467"/>
    </location>
</feature>
<proteinExistence type="predicted"/>
<keyword evidence="9" id="KW-0418">Kinase</keyword>
<gene>
    <name evidence="17" type="ORF">ACFOOG_03225</name>
</gene>
<dbReference type="PROSITE" id="PS50885">
    <property type="entry name" value="HAMP"/>
    <property type="match status" value="1"/>
</dbReference>
<dbReference type="InterPro" id="IPR003661">
    <property type="entry name" value="HisK_dim/P_dom"/>
</dbReference>
<evidence type="ECO:0000256" key="14">
    <source>
        <dbReference type="SAM" id="Phobius"/>
    </source>
</evidence>
<evidence type="ECO:0000256" key="2">
    <source>
        <dbReference type="ARBA" id="ARBA00004651"/>
    </source>
</evidence>
<protein>
    <recommendedName>
        <fullName evidence="3">histidine kinase</fullName>
        <ecNumber evidence="3">2.7.13.3</ecNumber>
    </recommendedName>
</protein>
<dbReference type="InterPro" id="IPR004358">
    <property type="entry name" value="Sig_transdc_His_kin-like_C"/>
</dbReference>
<keyword evidence="8" id="KW-0547">Nucleotide-binding</keyword>
<dbReference type="Gene3D" id="3.30.565.10">
    <property type="entry name" value="Histidine kinase-like ATPase, C-terminal domain"/>
    <property type="match status" value="1"/>
</dbReference>
<dbReference type="InterPro" id="IPR036097">
    <property type="entry name" value="HisK_dim/P_sf"/>
</dbReference>
<dbReference type="PROSITE" id="PS50109">
    <property type="entry name" value="HIS_KIN"/>
    <property type="match status" value="1"/>
</dbReference>
<keyword evidence="5" id="KW-0597">Phosphoprotein</keyword>
<dbReference type="InterPro" id="IPR003594">
    <property type="entry name" value="HATPase_dom"/>
</dbReference>
<dbReference type="SUPFAM" id="SSF158472">
    <property type="entry name" value="HAMP domain-like"/>
    <property type="match status" value="1"/>
</dbReference>
<dbReference type="CDD" id="cd06225">
    <property type="entry name" value="HAMP"/>
    <property type="match status" value="1"/>
</dbReference>
<dbReference type="PANTHER" id="PTHR45528">
    <property type="entry name" value="SENSOR HISTIDINE KINASE CPXA"/>
    <property type="match status" value="1"/>
</dbReference>
<keyword evidence="18" id="KW-1185">Reference proteome</keyword>
<dbReference type="PRINTS" id="PR00344">
    <property type="entry name" value="BCTRLSENSOR"/>
</dbReference>
<evidence type="ECO:0000256" key="5">
    <source>
        <dbReference type="ARBA" id="ARBA00022553"/>
    </source>
</evidence>
<accession>A0ABV7ZWR6</accession>
<dbReference type="InterPro" id="IPR050398">
    <property type="entry name" value="HssS/ArlS-like"/>
</dbReference>
<dbReference type="GO" id="GO:0005524">
    <property type="term" value="F:ATP binding"/>
    <property type="evidence" value="ECO:0007669"/>
    <property type="project" value="UniProtKB-KW"/>
</dbReference>
<dbReference type="SMART" id="SM00387">
    <property type="entry name" value="HATPase_c"/>
    <property type="match status" value="1"/>
</dbReference>
<dbReference type="EMBL" id="JBHRYR010000002">
    <property type="protein sequence ID" value="MFC3851837.1"/>
    <property type="molecule type" value="Genomic_DNA"/>
</dbReference>
<keyword evidence="10 17" id="KW-0067">ATP-binding</keyword>
<sequence>MGFLRSFFSKFRSYNPLASLTGRIFLWFWLTLVVISAVSFLVLQQWARPYELTELSRDEEQLLVLQRAEVENYLGRGMTPLQAIRYTGVQYGLDLYLVDPNFRLMGQPRPDQIELYLVGSIVESERPIAGTWEGVRWLGALPITYRGETYRLLLKIPNERKPNSMVGLINERITWTLLALLVSGMLSLQLASSFSRPLKLLRTTSRRLAGGHLEARVPAQVTRRADDIGQLGQDFDHMAERIQKLIEAQQKLLSNISHELRSPLTRLQIALGIARQKSGLDDMAPQLDRIEREGQRLEELIAQLLQLSRLENRLQHMDPQAIDLAKLLRSVVDDANFEAKAKQRSVRLQINHQSRLQGDQLLLSSAIENVIRNAINYTEENTEVLISTQEQRGIITISVLDRGPGVPEGDLPHLFDQFYRATNTKKGGSGLGLSITRQAIEAHHGSVTAENWPDGGLQITLRLPIDIKPIEKPRDVLQQRA</sequence>
<keyword evidence="13 14" id="KW-0472">Membrane</keyword>
<evidence type="ECO:0000256" key="8">
    <source>
        <dbReference type="ARBA" id="ARBA00022741"/>
    </source>
</evidence>
<evidence type="ECO:0000256" key="6">
    <source>
        <dbReference type="ARBA" id="ARBA00022679"/>
    </source>
</evidence>
<feature type="transmembrane region" description="Helical" evidence="14">
    <location>
        <begin position="173"/>
        <end position="192"/>
    </location>
</feature>
<evidence type="ECO:0000256" key="4">
    <source>
        <dbReference type="ARBA" id="ARBA00022475"/>
    </source>
</evidence>
<dbReference type="RefSeq" id="WP_380693298.1">
    <property type="nucleotide sequence ID" value="NZ_JBHRYR010000002.1"/>
</dbReference>
<dbReference type="Pfam" id="PF00512">
    <property type="entry name" value="HisKA"/>
    <property type="match status" value="1"/>
</dbReference>
<keyword evidence="6" id="KW-0808">Transferase</keyword>
<evidence type="ECO:0000256" key="11">
    <source>
        <dbReference type="ARBA" id="ARBA00022989"/>
    </source>
</evidence>
<organism evidence="17 18">
    <name type="scientific">Saccharospirillum mangrovi</name>
    <dbReference type="NCBI Taxonomy" id="2161747"/>
    <lineage>
        <taxon>Bacteria</taxon>
        <taxon>Pseudomonadati</taxon>
        <taxon>Pseudomonadota</taxon>
        <taxon>Gammaproteobacteria</taxon>
        <taxon>Oceanospirillales</taxon>
        <taxon>Saccharospirillaceae</taxon>
        <taxon>Saccharospirillum</taxon>
    </lineage>
</organism>
<evidence type="ECO:0000256" key="7">
    <source>
        <dbReference type="ARBA" id="ARBA00022692"/>
    </source>
</evidence>